<dbReference type="Proteomes" id="UP000768646">
    <property type="component" value="Unassembled WGS sequence"/>
</dbReference>
<proteinExistence type="predicted"/>
<sequence length="210" mass="23922">MDPPIKTLHQTWAFVPSSYIAFMDTLKNFASNSDGMIAYRKILVQSKSTTIPYFALYLEDMSSIINLPTYISSVAPKNSDEKHFLANISVFPSLASFIPRNVDPELINLEKFRAFFREINNFLKYLSEPYPFYIELDRSSYGLQLYPMFNSISTSLPHTAPTGSLNHISEIIDKALLYAWTLSENSTVVTAENRQILVLTKLLEMTGECH</sequence>
<evidence type="ECO:0000313" key="2">
    <source>
        <dbReference type="Proteomes" id="UP000768646"/>
    </source>
</evidence>
<evidence type="ECO:0000313" key="1">
    <source>
        <dbReference type="EMBL" id="KAG4303905.1"/>
    </source>
</evidence>
<reference evidence="1 2" key="1">
    <citation type="journal article" date="2021" name="Commun. Biol.">
        <title>Genomic insights into the host specific adaptation of the Pneumocystis genus.</title>
        <authorList>
            <person name="Cisse O.H."/>
            <person name="Ma L."/>
            <person name="Dekker J.P."/>
            <person name="Khil P.P."/>
            <person name="Youn J.-H."/>
            <person name="Brenchley J.M."/>
            <person name="Blair R."/>
            <person name="Pahar B."/>
            <person name="Chabe M."/>
            <person name="Van Rompay K.K.A."/>
            <person name="Keesler R."/>
            <person name="Sukura A."/>
            <person name="Hirsch V."/>
            <person name="Kutty G."/>
            <person name="Liu Y."/>
            <person name="Peng L."/>
            <person name="Chen J."/>
            <person name="Song J."/>
            <person name="Weissenbacher-Lang C."/>
            <person name="Xu J."/>
            <person name="Upham N.S."/>
            <person name="Stajich J.E."/>
            <person name="Cuomo C.A."/>
            <person name="Cushion M.T."/>
            <person name="Kovacs J.A."/>
        </authorList>
    </citation>
    <scope>NUCLEOTIDE SEQUENCE [LARGE SCALE GENOMIC DNA]</scope>
    <source>
        <strain evidence="1 2">RABM</strain>
    </source>
</reference>
<dbReference type="EMBL" id="JABTEG010000015">
    <property type="protein sequence ID" value="KAG4303905.1"/>
    <property type="molecule type" value="Genomic_DNA"/>
</dbReference>
<name>A0ACB7C8Z7_9ASCO</name>
<organism evidence="1 2">
    <name type="scientific">Pneumocystis oryctolagi</name>
    <dbReference type="NCBI Taxonomy" id="42067"/>
    <lineage>
        <taxon>Eukaryota</taxon>
        <taxon>Fungi</taxon>
        <taxon>Dikarya</taxon>
        <taxon>Ascomycota</taxon>
        <taxon>Taphrinomycotina</taxon>
        <taxon>Pneumocystomycetes</taxon>
        <taxon>Pneumocystaceae</taxon>
        <taxon>Pneumocystis</taxon>
    </lineage>
</organism>
<accession>A0ACB7C8Z7</accession>
<gene>
    <name evidence="1" type="ORF">PORY_002694</name>
</gene>
<keyword evidence="2" id="KW-1185">Reference proteome</keyword>
<protein>
    <submittedName>
        <fullName evidence="1">Uncharacterized protein</fullName>
    </submittedName>
</protein>
<comment type="caution">
    <text evidence="1">The sequence shown here is derived from an EMBL/GenBank/DDBJ whole genome shotgun (WGS) entry which is preliminary data.</text>
</comment>